<reference evidence="1" key="1">
    <citation type="submission" date="2020-02" db="EMBL/GenBank/DDBJ databases">
        <authorList>
            <person name="Meier V. D."/>
        </authorList>
    </citation>
    <scope>NUCLEOTIDE SEQUENCE</scope>
    <source>
        <strain evidence="1">AVDCRST_MAG45</strain>
    </source>
</reference>
<evidence type="ECO:0000313" key="1">
    <source>
        <dbReference type="EMBL" id="CAA9484990.1"/>
    </source>
</evidence>
<sequence length="111" mass="12324">MAAPRATTEASTIEYAIDNALFQWEDGERRVRELAELEPATFAVLEELRRRLGSSFTLGELTGLYVEGTDWATDVAARRGVWTDASAVVDAAFGRYAREAVDYSGGYRRGR</sequence>
<dbReference type="AlphaFoldDB" id="A0A6J4S4F0"/>
<organism evidence="1">
    <name type="scientific">uncultured Solirubrobacterales bacterium</name>
    <dbReference type="NCBI Taxonomy" id="768556"/>
    <lineage>
        <taxon>Bacteria</taxon>
        <taxon>Bacillati</taxon>
        <taxon>Actinomycetota</taxon>
        <taxon>Thermoleophilia</taxon>
        <taxon>Solirubrobacterales</taxon>
        <taxon>environmental samples</taxon>
    </lineage>
</organism>
<protein>
    <submittedName>
        <fullName evidence="1">Uncharacterized protein</fullName>
    </submittedName>
</protein>
<dbReference type="EMBL" id="CADCVU010000035">
    <property type="protein sequence ID" value="CAA9484990.1"/>
    <property type="molecule type" value="Genomic_DNA"/>
</dbReference>
<gene>
    <name evidence="1" type="ORF">AVDCRST_MAG45-394</name>
</gene>
<proteinExistence type="predicted"/>
<accession>A0A6J4S4F0</accession>
<name>A0A6J4S4F0_9ACTN</name>